<keyword evidence="8" id="KW-1185">Reference proteome</keyword>
<accession>A0A0C7NWE0</accession>
<dbReference type="OrthoDB" id="43567at2"/>
<dbReference type="STRING" id="1006576.DTL3_0402"/>
<dbReference type="KEGG" id="dtn:DTL3_0402"/>
<dbReference type="GO" id="GO:0016020">
    <property type="term" value="C:membrane"/>
    <property type="evidence" value="ECO:0007669"/>
    <property type="project" value="GOC"/>
</dbReference>
<dbReference type="GO" id="GO:0008758">
    <property type="term" value="F:UDP-2,3-diacylglucosamine hydrolase activity"/>
    <property type="evidence" value="ECO:0007669"/>
    <property type="project" value="TreeGrafter"/>
</dbReference>
<evidence type="ECO:0000313" key="7">
    <source>
        <dbReference type="EMBL" id="CEP77728.1"/>
    </source>
</evidence>
<keyword evidence="4" id="KW-0472">Membrane</keyword>
<reference evidence="8" key="1">
    <citation type="submission" date="2014-11" db="EMBL/GenBank/DDBJ databases">
        <authorList>
            <person name="Wibberg D."/>
        </authorList>
    </citation>
    <scope>NUCLEOTIDE SEQUENCE [LARGE SCALE GENOMIC DNA]</scope>
    <source>
        <strain evidence="8">L3</strain>
    </source>
</reference>
<organism evidence="7 8">
    <name type="scientific">Defluviitoga tunisiensis</name>
    <dbReference type="NCBI Taxonomy" id="1006576"/>
    <lineage>
        <taxon>Bacteria</taxon>
        <taxon>Thermotogati</taxon>
        <taxon>Thermotogota</taxon>
        <taxon>Thermotogae</taxon>
        <taxon>Petrotogales</taxon>
        <taxon>Petrotogaceae</taxon>
        <taxon>Defluviitoga</taxon>
    </lineage>
</organism>
<dbReference type="InterPro" id="IPR004843">
    <property type="entry name" value="Calcineurin-like_PHP"/>
</dbReference>
<dbReference type="GO" id="GO:0046872">
    <property type="term" value="F:metal ion binding"/>
    <property type="evidence" value="ECO:0007669"/>
    <property type="project" value="UniProtKB-KW"/>
</dbReference>
<evidence type="ECO:0000256" key="4">
    <source>
        <dbReference type="ARBA" id="ARBA00023136"/>
    </source>
</evidence>
<dbReference type="AlphaFoldDB" id="A0A0C7NWE0"/>
<keyword evidence="5" id="KW-0464">Manganese</keyword>
<evidence type="ECO:0000256" key="5">
    <source>
        <dbReference type="ARBA" id="ARBA00023211"/>
    </source>
</evidence>
<keyword evidence="1" id="KW-1003">Cell membrane</keyword>
<dbReference type="InterPro" id="IPR043461">
    <property type="entry name" value="LpxH-like"/>
</dbReference>
<dbReference type="InterPro" id="IPR029052">
    <property type="entry name" value="Metallo-depent_PP-like"/>
</dbReference>
<dbReference type="Pfam" id="PF00149">
    <property type="entry name" value="Metallophos"/>
    <property type="match status" value="1"/>
</dbReference>
<name>A0A0C7NWE0_DEFTU</name>
<protein>
    <recommendedName>
        <fullName evidence="6">Calcineurin-like phosphoesterase domain-containing protein</fullName>
    </recommendedName>
</protein>
<dbReference type="EMBL" id="LN824141">
    <property type="protein sequence ID" value="CEP77728.1"/>
    <property type="molecule type" value="Genomic_DNA"/>
</dbReference>
<evidence type="ECO:0000256" key="2">
    <source>
        <dbReference type="ARBA" id="ARBA00022519"/>
    </source>
</evidence>
<dbReference type="Proteomes" id="UP000032809">
    <property type="component" value="Chromosome I"/>
</dbReference>
<evidence type="ECO:0000256" key="1">
    <source>
        <dbReference type="ARBA" id="ARBA00022475"/>
    </source>
</evidence>
<evidence type="ECO:0000259" key="6">
    <source>
        <dbReference type="Pfam" id="PF00149"/>
    </source>
</evidence>
<sequence length="392" mass="46583">MKVYMSDLHIGLGNESDDFIYDARLIKLLNELIEMNSDDTELYIVGDFFELTNAVNDGYMANTAVEYAQQCDVNVIDEIINNHKKLIETFQRFSKKNRIYYIVGNHDYYFLFNKKICDKIKEIFKKCEIVPYYYDEEFELFLIHGNQFDPVNRLSKDQNNNILPSFSEYMTKYMNHHFGNIAVEILSEELYSEYQNIYPQLDVFKWLDNLKEKYLLNYDLKKEWIKVFTRLIKTPQVKRWLKVNYPGVNVLSNIFVNNMGGLKLGEAIVRLGMFFRSMNNSNYLLMNAEKLLNESFYIPKEYLIGFGENDIALEEDKVKFLIMGHNHRASLNMIDNSPVEKVYVNTGTWKYRVSRNLGINKNEFVKKKLISYLYVEQKNNRLNFKMIKEEAF</sequence>
<keyword evidence="3" id="KW-0479">Metal-binding</keyword>
<keyword evidence="2" id="KW-0997">Cell inner membrane</keyword>
<dbReference type="RefSeq" id="WP_045087303.1">
    <property type="nucleotide sequence ID" value="NZ_LN824141.1"/>
</dbReference>
<feature type="domain" description="Calcineurin-like phosphoesterase" evidence="6">
    <location>
        <begin position="5"/>
        <end position="162"/>
    </location>
</feature>
<dbReference type="GO" id="GO:0009245">
    <property type="term" value="P:lipid A biosynthetic process"/>
    <property type="evidence" value="ECO:0007669"/>
    <property type="project" value="TreeGrafter"/>
</dbReference>
<gene>
    <name evidence="7" type="ORF">DTL3_0402</name>
</gene>
<proteinExistence type="predicted"/>
<dbReference type="SUPFAM" id="SSF56300">
    <property type="entry name" value="Metallo-dependent phosphatases"/>
    <property type="match status" value="1"/>
</dbReference>
<evidence type="ECO:0000313" key="8">
    <source>
        <dbReference type="Proteomes" id="UP000032809"/>
    </source>
</evidence>
<evidence type="ECO:0000256" key="3">
    <source>
        <dbReference type="ARBA" id="ARBA00022723"/>
    </source>
</evidence>
<dbReference type="Gene3D" id="3.60.21.10">
    <property type="match status" value="1"/>
</dbReference>
<dbReference type="HOGENOM" id="CLU_703425_0_0_0"/>
<dbReference type="PANTHER" id="PTHR34990">
    <property type="entry name" value="UDP-2,3-DIACYLGLUCOSAMINE HYDROLASE-RELATED"/>
    <property type="match status" value="1"/>
</dbReference>
<dbReference type="PANTHER" id="PTHR34990:SF2">
    <property type="entry name" value="BLL8164 PROTEIN"/>
    <property type="match status" value="1"/>
</dbReference>